<dbReference type="InParanoid" id="G5ACA5"/>
<organism evidence="2 3">
    <name type="scientific">Phytophthora sojae (strain P6497)</name>
    <name type="common">Soybean stem and root rot agent</name>
    <name type="synonym">Phytophthora megasperma f. sp. glycines</name>
    <dbReference type="NCBI Taxonomy" id="1094619"/>
    <lineage>
        <taxon>Eukaryota</taxon>
        <taxon>Sar</taxon>
        <taxon>Stramenopiles</taxon>
        <taxon>Oomycota</taxon>
        <taxon>Peronosporomycetes</taxon>
        <taxon>Peronosporales</taxon>
        <taxon>Peronosporaceae</taxon>
        <taxon>Phytophthora</taxon>
    </lineage>
</organism>
<keyword evidence="1" id="KW-0472">Membrane</keyword>
<accession>G5ACA5</accession>
<evidence type="ECO:0000313" key="3">
    <source>
        <dbReference type="Proteomes" id="UP000002640"/>
    </source>
</evidence>
<dbReference type="GeneID" id="20650748"/>
<dbReference type="AlphaFoldDB" id="G5ACA5"/>
<feature type="non-terminal residue" evidence="2">
    <location>
        <position position="103"/>
    </location>
</feature>
<sequence length="103" mass="12195">NYVEIVIPLVFCEYVFVPKPLPNRNFYPIYDDMDQPQLLQTLDNVLLYCLLQFFSMVLMIVMLKRMIGHSPIQQIAFVLQHQVDWVQMCLVFYNVQGSLRHLG</sequence>
<feature type="non-terminal residue" evidence="2">
    <location>
        <position position="1"/>
    </location>
</feature>
<dbReference type="SMR" id="G5ACA5"/>
<reference evidence="2 3" key="1">
    <citation type="journal article" date="2006" name="Science">
        <title>Phytophthora genome sequences uncover evolutionary origins and mechanisms of pathogenesis.</title>
        <authorList>
            <person name="Tyler B.M."/>
            <person name="Tripathy S."/>
            <person name="Zhang X."/>
            <person name="Dehal P."/>
            <person name="Jiang R.H."/>
            <person name="Aerts A."/>
            <person name="Arredondo F.D."/>
            <person name="Baxter L."/>
            <person name="Bensasson D."/>
            <person name="Beynon J.L."/>
            <person name="Chapman J."/>
            <person name="Damasceno C.M."/>
            <person name="Dorrance A.E."/>
            <person name="Dou D."/>
            <person name="Dickerman A.W."/>
            <person name="Dubchak I.L."/>
            <person name="Garbelotto M."/>
            <person name="Gijzen M."/>
            <person name="Gordon S.G."/>
            <person name="Govers F."/>
            <person name="Grunwald N.J."/>
            <person name="Huang W."/>
            <person name="Ivors K.L."/>
            <person name="Jones R.W."/>
            <person name="Kamoun S."/>
            <person name="Krampis K."/>
            <person name="Lamour K.H."/>
            <person name="Lee M.K."/>
            <person name="McDonald W.H."/>
            <person name="Medina M."/>
            <person name="Meijer H.J."/>
            <person name="Nordberg E.K."/>
            <person name="Maclean D.J."/>
            <person name="Ospina-Giraldo M.D."/>
            <person name="Morris P.F."/>
            <person name="Phuntumart V."/>
            <person name="Putnam N.H."/>
            <person name="Rash S."/>
            <person name="Rose J.K."/>
            <person name="Sakihama Y."/>
            <person name="Salamov A.A."/>
            <person name="Savidor A."/>
            <person name="Scheuring C.F."/>
            <person name="Smith B.M."/>
            <person name="Sobral B.W."/>
            <person name="Terry A."/>
            <person name="Torto-Alalibo T.A."/>
            <person name="Win J."/>
            <person name="Xu Z."/>
            <person name="Zhang H."/>
            <person name="Grigoriev I.V."/>
            <person name="Rokhsar D.S."/>
            <person name="Boore J.L."/>
        </authorList>
    </citation>
    <scope>NUCLEOTIDE SEQUENCE [LARGE SCALE GENOMIC DNA]</scope>
    <source>
        <strain evidence="2 3">P6497</strain>
    </source>
</reference>
<proteinExistence type="predicted"/>
<keyword evidence="3" id="KW-1185">Reference proteome</keyword>
<gene>
    <name evidence="2" type="ORF">PHYSODRAFT_381122</name>
</gene>
<dbReference type="OMA" id="PLVFCEY"/>
<name>G5ACA5_PHYSP</name>
<dbReference type="EMBL" id="JH159163">
    <property type="protein sequence ID" value="EGZ06979.1"/>
    <property type="molecule type" value="Genomic_DNA"/>
</dbReference>
<dbReference type="KEGG" id="psoj:PHYSODRAFT_381122"/>
<dbReference type="Proteomes" id="UP000002640">
    <property type="component" value="Unassembled WGS sequence"/>
</dbReference>
<evidence type="ECO:0000313" key="2">
    <source>
        <dbReference type="EMBL" id="EGZ06979.1"/>
    </source>
</evidence>
<keyword evidence="1" id="KW-1133">Transmembrane helix</keyword>
<keyword evidence="1" id="KW-0812">Transmembrane</keyword>
<feature type="transmembrane region" description="Helical" evidence="1">
    <location>
        <begin position="45"/>
        <end position="63"/>
    </location>
</feature>
<dbReference type="RefSeq" id="XP_009537743.1">
    <property type="nucleotide sequence ID" value="XM_009539448.1"/>
</dbReference>
<evidence type="ECO:0000256" key="1">
    <source>
        <dbReference type="SAM" id="Phobius"/>
    </source>
</evidence>
<protein>
    <submittedName>
        <fullName evidence="2">Uncharacterized protein</fullName>
    </submittedName>
</protein>